<dbReference type="AlphaFoldDB" id="A0A7W8ZAP2"/>
<organism evidence="1 2">
    <name type="scientific">Sphaerisporangium krabiense</name>
    <dbReference type="NCBI Taxonomy" id="763782"/>
    <lineage>
        <taxon>Bacteria</taxon>
        <taxon>Bacillati</taxon>
        <taxon>Actinomycetota</taxon>
        <taxon>Actinomycetes</taxon>
        <taxon>Streptosporangiales</taxon>
        <taxon>Streptosporangiaceae</taxon>
        <taxon>Sphaerisporangium</taxon>
    </lineage>
</organism>
<keyword evidence="2" id="KW-1185">Reference proteome</keyword>
<gene>
    <name evidence="1" type="ORF">BJ981_006331</name>
</gene>
<reference evidence="1 2" key="1">
    <citation type="submission" date="2020-08" db="EMBL/GenBank/DDBJ databases">
        <title>Sequencing the genomes of 1000 actinobacteria strains.</title>
        <authorList>
            <person name="Klenk H.-P."/>
        </authorList>
    </citation>
    <scope>NUCLEOTIDE SEQUENCE [LARGE SCALE GENOMIC DNA]</scope>
    <source>
        <strain evidence="1 2">DSM 45790</strain>
    </source>
</reference>
<evidence type="ECO:0000313" key="2">
    <source>
        <dbReference type="Proteomes" id="UP000588112"/>
    </source>
</evidence>
<protein>
    <recommendedName>
        <fullName evidence="3">Class I SAM-dependent methyltransferase</fullName>
    </recommendedName>
</protein>
<dbReference type="Gene3D" id="3.40.50.150">
    <property type="entry name" value="Vaccinia Virus protein VP39"/>
    <property type="match status" value="1"/>
</dbReference>
<dbReference type="Proteomes" id="UP000588112">
    <property type="component" value="Unassembled WGS sequence"/>
</dbReference>
<dbReference type="InterPro" id="IPR029063">
    <property type="entry name" value="SAM-dependent_MTases_sf"/>
</dbReference>
<comment type="caution">
    <text evidence="1">The sequence shown here is derived from an EMBL/GenBank/DDBJ whole genome shotgun (WGS) entry which is preliminary data.</text>
</comment>
<dbReference type="SUPFAM" id="SSF53335">
    <property type="entry name" value="S-adenosyl-L-methionine-dependent methyltransferases"/>
    <property type="match status" value="1"/>
</dbReference>
<proteinExistence type="predicted"/>
<sequence length="209" mass="23983">MQTTVKKLSRKIEVARRHGADNVAKALAGKALQLPLSFVFGADRWHLRGFHTTNYKKMAVDIARTVPGRLDVAVEVGCGLGDVLGRVPARRRVGFDIDRGVISWARFLRRPGGARPEFAVGSFDALIRHEVREIDLLIMLGWFHYMPDDWIGQQMRALLAAKRVRYVLVDEFPEQKGRIERLFDGLGVRVDRRHDWQDDKHLLLYRCDV</sequence>
<accession>A0A7W8ZAP2</accession>
<dbReference type="EMBL" id="JACHBR010000002">
    <property type="protein sequence ID" value="MBB5630567.1"/>
    <property type="molecule type" value="Genomic_DNA"/>
</dbReference>
<dbReference type="RefSeq" id="WP_184616996.1">
    <property type="nucleotide sequence ID" value="NZ_BOOS01000019.1"/>
</dbReference>
<name>A0A7W8ZAP2_9ACTN</name>
<evidence type="ECO:0000313" key="1">
    <source>
        <dbReference type="EMBL" id="MBB5630567.1"/>
    </source>
</evidence>
<evidence type="ECO:0008006" key="3">
    <source>
        <dbReference type="Google" id="ProtNLM"/>
    </source>
</evidence>